<organism evidence="1 2">
    <name type="scientific">Williamsia phyllosphaerae</name>
    <dbReference type="NCBI Taxonomy" id="885042"/>
    <lineage>
        <taxon>Bacteria</taxon>
        <taxon>Bacillati</taxon>
        <taxon>Actinomycetota</taxon>
        <taxon>Actinomycetes</taxon>
        <taxon>Mycobacteriales</taxon>
        <taxon>Nocardiaceae</taxon>
        <taxon>Williamsia</taxon>
    </lineage>
</organism>
<reference evidence="2" key="1">
    <citation type="journal article" date="2019" name="Int. J. Syst. Evol. Microbiol.">
        <title>The Global Catalogue of Microorganisms (GCM) 10K type strain sequencing project: providing services to taxonomists for standard genome sequencing and annotation.</title>
        <authorList>
            <consortium name="The Broad Institute Genomics Platform"/>
            <consortium name="The Broad Institute Genome Sequencing Center for Infectious Disease"/>
            <person name="Wu L."/>
            <person name="Ma J."/>
        </authorList>
    </citation>
    <scope>NUCLEOTIDE SEQUENCE [LARGE SCALE GENOMIC DNA]</scope>
    <source>
        <strain evidence="2">CCM 7855</strain>
    </source>
</reference>
<proteinExistence type="predicted"/>
<dbReference type="Proteomes" id="UP000632454">
    <property type="component" value="Unassembled WGS sequence"/>
</dbReference>
<evidence type="ECO:0000313" key="1">
    <source>
        <dbReference type="EMBL" id="GGF35576.1"/>
    </source>
</evidence>
<name>A0ABQ1V2Q3_9NOCA</name>
<dbReference type="EMBL" id="BMCS01000002">
    <property type="protein sequence ID" value="GGF35576.1"/>
    <property type="molecule type" value="Genomic_DNA"/>
</dbReference>
<comment type="caution">
    <text evidence="1">The sequence shown here is derived from an EMBL/GenBank/DDBJ whole genome shotgun (WGS) entry which is preliminary data.</text>
</comment>
<protein>
    <submittedName>
        <fullName evidence="1">Uncharacterized protein</fullName>
    </submittedName>
</protein>
<sequence length="79" mass="9147">MEASLERTAESHYVEMETWGPSVDDADTSAAHYDEQLASRLEHEMTLWHEDNGWSAAMPERARQDLIASIRSELDREQR</sequence>
<evidence type="ECO:0000313" key="2">
    <source>
        <dbReference type="Proteomes" id="UP000632454"/>
    </source>
</evidence>
<keyword evidence="2" id="KW-1185">Reference proteome</keyword>
<accession>A0ABQ1V2Q3</accession>
<gene>
    <name evidence="1" type="ORF">GCM10007298_34230</name>
</gene>